<dbReference type="GO" id="GO:0005737">
    <property type="term" value="C:cytoplasm"/>
    <property type="evidence" value="ECO:0007669"/>
    <property type="project" value="UniProtKB-SubCell"/>
</dbReference>
<dbReference type="GO" id="GO:0009738">
    <property type="term" value="P:abscisic acid-activated signaling pathway"/>
    <property type="evidence" value="ECO:0007669"/>
    <property type="project" value="UniProtKB-KW"/>
</dbReference>
<dbReference type="PANTHER" id="PTHR31213:SF138">
    <property type="entry name" value="ABSCISIC ACID RECEPTOR PYL6"/>
    <property type="match status" value="1"/>
</dbReference>
<keyword evidence="7" id="KW-0539">Nucleus</keyword>
<keyword evidence="8" id="KW-0650">Protein phosphatase inhibitor</keyword>
<evidence type="ECO:0000256" key="8">
    <source>
        <dbReference type="ARBA" id="ARBA00023272"/>
    </source>
</evidence>
<dbReference type="Proteomes" id="UP001237642">
    <property type="component" value="Unassembled WGS sequence"/>
</dbReference>
<protein>
    <submittedName>
        <fullName evidence="10">Abscisic acid receptor PYL4</fullName>
    </submittedName>
</protein>
<keyword evidence="11" id="KW-1185">Reference proteome</keyword>
<dbReference type="EMBL" id="JAUIZM010000031">
    <property type="protein sequence ID" value="KAK1351582.1"/>
    <property type="molecule type" value="Genomic_DNA"/>
</dbReference>
<keyword evidence="5" id="KW-0938">Abscisic acid signaling pathway</keyword>
<dbReference type="AlphaFoldDB" id="A0AAD8GNH7"/>
<sequence length="216" mass="23837">MTNQNPMQPLRPTNPLRPTSSILLQRINTSTATNTAVSRHTPTPRDGAKIPDSVAIYHTHPLGPNQCCSAVIKQIDAPLATVWSVVRRFDNPQAYKHFLRSCHLLLGDGDVGTLREVQVVSGLPAENSTERLEILDEEEHVMSFSVIGGDHRLENYRSVTTLHPAASGNGTVVVESYVVDIPPGNTREETRVFVDTILICNLKSLTRIAQNLTQRN</sequence>
<name>A0AAD8GNH7_9APIA</name>
<dbReference type="PANTHER" id="PTHR31213">
    <property type="entry name" value="OS08G0374000 PROTEIN-RELATED"/>
    <property type="match status" value="1"/>
</dbReference>
<comment type="caution">
    <text evidence="10">The sequence shown here is derived from an EMBL/GenBank/DDBJ whole genome shotgun (WGS) entry which is preliminary data.</text>
</comment>
<gene>
    <name evidence="10" type="ORF">POM88_054269</name>
</gene>
<evidence type="ECO:0000256" key="1">
    <source>
        <dbReference type="ARBA" id="ARBA00004123"/>
    </source>
</evidence>
<dbReference type="Pfam" id="PF10604">
    <property type="entry name" value="Polyketide_cyc2"/>
    <property type="match status" value="1"/>
</dbReference>
<dbReference type="GO" id="GO:0005634">
    <property type="term" value="C:nucleus"/>
    <property type="evidence" value="ECO:0007669"/>
    <property type="project" value="UniProtKB-SubCell"/>
</dbReference>
<dbReference type="GO" id="GO:0038023">
    <property type="term" value="F:signaling receptor activity"/>
    <property type="evidence" value="ECO:0007669"/>
    <property type="project" value="TreeGrafter"/>
</dbReference>
<evidence type="ECO:0000256" key="7">
    <source>
        <dbReference type="ARBA" id="ARBA00023242"/>
    </source>
</evidence>
<evidence type="ECO:0000256" key="2">
    <source>
        <dbReference type="ARBA" id="ARBA00004496"/>
    </source>
</evidence>
<feature type="compositionally biased region" description="Polar residues" evidence="9">
    <location>
        <begin position="31"/>
        <end position="41"/>
    </location>
</feature>
<dbReference type="InterPro" id="IPR019587">
    <property type="entry name" value="Polyketide_cyclase/dehydratase"/>
</dbReference>
<dbReference type="GO" id="GO:0004864">
    <property type="term" value="F:protein phosphatase inhibitor activity"/>
    <property type="evidence" value="ECO:0007669"/>
    <property type="project" value="UniProtKB-KW"/>
</dbReference>
<evidence type="ECO:0000256" key="3">
    <source>
        <dbReference type="ARBA" id="ARBA00008594"/>
    </source>
</evidence>
<evidence type="ECO:0000256" key="5">
    <source>
        <dbReference type="ARBA" id="ARBA00022682"/>
    </source>
</evidence>
<evidence type="ECO:0000256" key="9">
    <source>
        <dbReference type="SAM" id="MobiDB-lite"/>
    </source>
</evidence>
<reference evidence="10" key="2">
    <citation type="submission" date="2023-05" db="EMBL/GenBank/DDBJ databases">
        <authorList>
            <person name="Schelkunov M.I."/>
        </authorList>
    </citation>
    <scope>NUCLEOTIDE SEQUENCE</scope>
    <source>
        <strain evidence="10">Hsosn_3</strain>
        <tissue evidence="10">Leaf</tissue>
    </source>
</reference>
<evidence type="ECO:0000256" key="4">
    <source>
        <dbReference type="ARBA" id="ARBA00022490"/>
    </source>
</evidence>
<proteinExistence type="inferred from homology"/>
<comment type="subcellular location">
    <subcellularLocation>
        <location evidence="2">Cytoplasm</location>
    </subcellularLocation>
    <subcellularLocation>
        <location evidence="1">Nucleus</location>
    </subcellularLocation>
</comment>
<evidence type="ECO:0000256" key="6">
    <source>
        <dbReference type="ARBA" id="ARBA00023170"/>
    </source>
</evidence>
<dbReference type="Gene3D" id="3.30.530.20">
    <property type="match status" value="1"/>
</dbReference>
<reference evidence="10" key="1">
    <citation type="submission" date="2023-02" db="EMBL/GenBank/DDBJ databases">
        <title>Genome of toxic invasive species Heracleum sosnowskyi carries increased number of genes despite the absence of recent whole-genome duplications.</title>
        <authorList>
            <person name="Schelkunov M."/>
            <person name="Shtratnikova V."/>
            <person name="Makarenko M."/>
            <person name="Klepikova A."/>
            <person name="Omelchenko D."/>
            <person name="Novikova G."/>
            <person name="Obukhova E."/>
            <person name="Bogdanov V."/>
            <person name="Penin A."/>
            <person name="Logacheva M."/>
        </authorList>
    </citation>
    <scope>NUCLEOTIDE SEQUENCE</scope>
    <source>
        <strain evidence="10">Hsosn_3</strain>
        <tissue evidence="10">Leaf</tissue>
    </source>
</reference>
<dbReference type="SUPFAM" id="SSF55961">
    <property type="entry name" value="Bet v1-like"/>
    <property type="match status" value="1"/>
</dbReference>
<organism evidence="10 11">
    <name type="scientific">Heracleum sosnowskyi</name>
    <dbReference type="NCBI Taxonomy" id="360622"/>
    <lineage>
        <taxon>Eukaryota</taxon>
        <taxon>Viridiplantae</taxon>
        <taxon>Streptophyta</taxon>
        <taxon>Embryophyta</taxon>
        <taxon>Tracheophyta</taxon>
        <taxon>Spermatophyta</taxon>
        <taxon>Magnoliopsida</taxon>
        <taxon>eudicotyledons</taxon>
        <taxon>Gunneridae</taxon>
        <taxon>Pentapetalae</taxon>
        <taxon>asterids</taxon>
        <taxon>campanulids</taxon>
        <taxon>Apiales</taxon>
        <taxon>Apiaceae</taxon>
        <taxon>Apioideae</taxon>
        <taxon>apioid superclade</taxon>
        <taxon>Tordylieae</taxon>
        <taxon>Tordyliinae</taxon>
        <taxon>Heracleum</taxon>
    </lineage>
</organism>
<keyword evidence="4" id="KW-0963">Cytoplasm</keyword>
<keyword evidence="6 10" id="KW-0675">Receptor</keyword>
<evidence type="ECO:0000313" key="10">
    <source>
        <dbReference type="EMBL" id="KAK1351582.1"/>
    </source>
</evidence>
<comment type="similarity">
    <text evidence="3">Belongs to the PYR/PYL/RCAR abscisic acid intracellular receptor family.</text>
</comment>
<dbReference type="InterPro" id="IPR023393">
    <property type="entry name" value="START-like_dom_sf"/>
</dbReference>
<feature type="region of interest" description="Disordered" evidence="9">
    <location>
        <begin position="31"/>
        <end position="50"/>
    </location>
</feature>
<dbReference type="InterPro" id="IPR050279">
    <property type="entry name" value="Plant_def-hormone_signal"/>
</dbReference>
<evidence type="ECO:0000313" key="11">
    <source>
        <dbReference type="Proteomes" id="UP001237642"/>
    </source>
</evidence>
<accession>A0AAD8GNH7</accession>
<dbReference type="GO" id="GO:0010427">
    <property type="term" value="F:abscisic acid binding"/>
    <property type="evidence" value="ECO:0007669"/>
    <property type="project" value="TreeGrafter"/>
</dbReference>
<dbReference type="CDD" id="cd07821">
    <property type="entry name" value="PYR_PYL_RCAR_like"/>
    <property type="match status" value="1"/>
</dbReference>